<keyword evidence="2" id="KW-1185">Reference proteome</keyword>
<dbReference type="SUPFAM" id="SSF50370">
    <property type="entry name" value="Ricin B-like lectins"/>
    <property type="match status" value="1"/>
</dbReference>
<name>A0A0K6GB47_9AGAM</name>
<dbReference type="AlphaFoldDB" id="A0A0K6GB47"/>
<gene>
    <name evidence="1" type="ORF">RSOLAG22IIIB_11854</name>
</gene>
<reference evidence="1 2" key="1">
    <citation type="submission" date="2015-07" db="EMBL/GenBank/DDBJ databases">
        <authorList>
            <person name="Noorani M."/>
        </authorList>
    </citation>
    <scope>NUCLEOTIDE SEQUENCE [LARGE SCALE GENOMIC DNA]</scope>
    <source>
        <strain evidence="1">BBA 69670</strain>
    </source>
</reference>
<proteinExistence type="predicted"/>
<evidence type="ECO:0000313" key="1">
    <source>
        <dbReference type="EMBL" id="CUA75584.1"/>
    </source>
</evidence>
<accession>A0A0K6GB47</accession>
<dbReference type="EMBL" id="CYGV01001575">
    <property type="protein sequence ID" value="CUA75584.1"/>
    <property type="molecule type" value="Genomic_DNA"/>
</dbReference>
<evidence type="ECO:0000313" key="2">
    <source>
        <dbReference type="Proteomes" id="UP000044841"/>
    </source>
</evidence>
<organism evidence="1 2">
    <name type="scientific">Rhizoctonia solani</name>
    <dbReference type="NCBI Taxonomy" id="456999"/>
    <lineage>
        <taxon>Eukaryota</taxon>
        <taxon>Fungi</taxon>
        <taxon>Dikarya</taxon>
        <taxon>Basidiomycota</taxon>
        <taxon>Agaricomycotina</taxon>
        <taxon>Agaricomycetes</taxon>
        <taxon>Cantharellales</taxon>
        <taxon>Ceratobasidiaceae</taxon>
        <taxon>Rhizoctonia</taxon>
    </lineage>
</organism>
<sequence>MSSGLTTPGVYYITNLRSSTVLDMDPSGAVHWRVVADPNFPDMWSLRNMEAGQYLNIWQNGSETRLAGSNVQTFWWLAQQHDQKNTTAICFPERQDTRVADLHEGNSGNDIPIKLLTWNGGDTQKWIFERISD</sequence>
<dbReference type="InterPro" id="IPR035992">
    <property type="entry name" value="Ricin_B-like_lectins"/>
</dbReference>
<protein>
    <recommendedName>
        <fullName evidence="3">Ricin B lectin domain-containing protein</fullName>
    </recommendedName>
</protein>
<evidence type="ECO:0008006" key="3">
    <source>
        <dbReference type="Google" id="ProtNLM"/>
    </source>
</evidence>
<dbReference type="Proteomes" id="UP000044841">
    <property type="component" value="Unassembled WGS sequence"/>
</dbReference>
<dbReference type="Gene3D" id="2.80.10.50">
    <property type="match status" value="1"/>
</dbReference>